<gene>
    <name evidence="1" type="ORF">FA95DRAFT_1568715</name>
</gene>
<dbReference type="EMBL" id="MU275840">
    <property type="protein sequence ID" value="KAI0053427.1"/>
    <property type="molecule type" value="Genomic_DNA"/>
</dbReference>
<name>A0ACB8SB97_9AGAM</name>
<evidence type="ECO:0000313" key="2">
    <source>
        <dbReference type="Proteomes" id="UP000814033"/>
    </source>
</evidence>
<evidence type="ECO:0000313" key="1">
    <source>
        <dbReference type="EMBL" id="KAI0053427.1"/>
    </source>
</evidence>
<dbReference type="Proteomes" id="UP000814033">
    <property type="component" value="Unassembled WGS sequence"/>
</dbReference>
<keyword evidence="2" id="KW-1185">Reference proteome</keyword>
<organism evidence="1 2">
    <name type="scientific">Auriscalpium vulgare</name>
    <dbReference type="NCBI Taxonomy" id="40419"/>
    <lineage>
        <taxon>Eukaryota</taxon>
        <taxon>Fungi</taxon>
        <taxon>Dikarya</taxon>
        <taxon>Basidiomycota</taxon>
        <taxon>Agaricomycotina</taxon>
        <taxon>Agaricomycetes</taxon>
        <taxon>Russulales</taxon>
        <taxon>Auriscalpiaceae</taxon>
        <taxon>Auriscalpium</taxon>
    </lineage>
</organism>
<proteinExistence type="predicted"/>
<accession>A0ACB8SB97</accession>
<reference evidence="1" key="2">
    <citation type="journal article" date="2022" name="New Phytol.">
        <title>Evolutionary transition to the ectomycorrhizal habit in the genomes of a hyperdiverse lineage of mushroom-forming fungi.</title>
        <authorList>
            <person name="Looney B."/>
            <person name="Miyauchi S."/>
            <person name="Morin E."/>
            <person name="Drula E."/>
            <person name="Courty P.E."/>
            <person name="Kohler A."/>
            <person name="Kuo A."/>
            <person name="LaButti K."/>
            <person name="Pangilinan J."/>
            <person name="Lipzen A."/>
            <person name="Riley R."/>
            <person name="Andreopoulos W."/>
            <person name="He G."/>
            <person name="Johnson J."/>
            <person name="Nolan M."/>
            <person name="Tritt A."/>
            <person name="Barry K.W."/>
            <person name="Grigoriev I.V."/>
            <person name="Nagy L.G."/>
            <person name="Hibbett D."/>
            <person name="Henrissat B."/>
            <person name="Matheny P.B."/>
            <person name="Labbe J."/>
            <person name="Martin F.M."/>
        </authorList>
    </citation>
    <scope>NUCLEOTIDE SEQUENCE</scope>
    <source>
        <strain evidence="1">FP105234-sp</strain>
    </source>
</reference>
<reference evidence="1" key="1">
    <citation type="submission" date="2021-02" db="EMBL/GenBank/DDBJ databases">
        <authorList>
            <consortium name="DOE Joint Genome Institute"/>
            <person name="Ahrendt S."/>
            <person name="Looney B.P."/>
            <person name="Miyauchi S."/>
            <person name="Morin E."/>
            <person name="Drula E."/>
            <person name="Courty P.E."/>
            <person name="Chicoki N."/>
            <person name="Fauchery L."/>
            <person name="Kohler A."/>
            <person name="Kuo A."/>
            <person name="Labutti K."/>
            <person name="Pangilinan J."/>
            <person name="Lipzen A."/>
            <person name="Riley R."/>
            <person name="Andreopoulos W."/>
            <person name="He G."/>
            <person name="Johnson J."/>
            <person name="Barry K.W."/>
            <person name="Grigoriev I.V."/>
            <person name="Nagy L."/>
            <person name="Hibbett D."/>
            <person name="Henrissat B."/>
            <person name="Matheny P.B."/>
            <person name="Labbe J."/>
            <person name="Martin F."/>
        </authorList>
    </citation>
    <scope>NUCLEOTIDE SEQUENCE</scope>
    <source>
        <strain evidence="1">FP105234-sp</strain>
    </source>
</reference>
<protein>
    <submittedName>
        <fullName evidence="1">Carbohydrate-binding module family 21 protein</fullName>
    </submittedName>
</protein>
<comment type="caution">
    <text evidence="1">The sequence shown here is derived from an EMBL/GenBank/DDBJ whole genome shotgun (WGS) entry which is preliminary data.</text>
</comment>
<sequence length="687" mass="72570">MASDRGRAGDADSADSHGTMVGGMAKKVKRNGWERWWSGKAQAGPPCDRRCPPSSTQRAGRAGGDDEESILGASGGREARQARRSGEEKVMTSSVRRYIIKLALPRRTPTTRRALFHIDNDDDHEPSPPPSPPLRTPADLPTSHSPLAVPFPTSPDDSPTAPPKITRTASGTNIVLANGRPLKSSLKSSSSSSLADDFFDQRTHHAHTRAQSMPSTPAYGPKNVHFKDKDEGLESVRLFRRTGKPLAVSRNPADDTETETETEPGFPFPLISGALGSGPPPITEIASASPVPAEHPPPYACIHVESISLPPARPPVLRGTVLVRNLAFEKHVGVRFTLDDWTTVSEVLATYAGPVQPRESLAGTSTARIPLTVGDLVGTAHAWDRFAFAVRLEDYEARLFTRTLFLVARFTAPGVGEWWDNNGGANYRVAFRAKAVAAPSPTAPRASTAPFMLSASAASPPRNSPHDAPLPTFAASRRAASSPGGLGVRLNLRHYAAPTRPTPVPVLPTRLSVSKDAPGVMGGRVVVGGQPATMAPEKEKEKEDDEGFGTGSDEEERAVAQANARRLPPLTVNISPPTPTSGNDTPTARALPSSPLQTAQVQTPRQASPQLAPRSAMFSPTSVSPALRPGDLPADASSVGDSTYAALLREWCFAQGEGTSGAVSFKPPKTPTAPVWGGGPMGSVGGA</sequence>